<dbReference type="InterPro" id="IPR003593">
    <property type="entry name" value="AAA+_ATPase"/>
</dbReference>
<proteinExistence type="inferred from homology"/>
<dbReference type="Pfam" id="PF12911">
    <property type="entry name" value="OppC_N"/>
    <property type="match status" value="1"/>
</dbReference>
<feature type="transmembrane region" description="Helical" evidence="11">
    <location>
        <begin position="30"/>
        <end position="51"/>
    </location>
</feature>
<evidence type="ECO:0000256" key="1">
    <source>
        <dbReference type="ARBA" id="ARBA00004141"/>
    </source>
</evidence>
<dbReference type="InterPro" id="IPR050388">
    <property type="entry name" value="ABC_Ni/Peptide_Import"/>
</dbReference>
<keyword evidence="10 11" id="KW-0472">Membrane</keyword>
<comment type="similarity">
    <text evidence="3">Belongs to the ABC transporter superfamily.</text>
</comment>
<dbReference type="InterPro" id="IPR000515">
    <property type="entry name" value="MetI-like"/>
</dbReference>
<organism evidence="15 16">
    <name type="scientific">Streptomyces scabichelini</name>
    <dbReference type="NCBI Taxonomy" id="2711217"/>
    <lineage>
        <taxon>Bacteria</taxon>
        <taxon>Bacillati</taxon>
        <taxon>Actinomycetota</taxon>
        <taxon>Actinomycetes</taxon>
        <taxon>Kitasatosporales</taxon>
        <taxon>Streptomycetaceae</taxon>
        <taxon>Streptomyces</taxon>
    </lineage>
</organism>
<feature type="domain" description="ABC transmembrane type-1" evidence="14">
    <location>
        <begin position="91"/>
        <end position="279"/>
    </location>
</feature>
<comment type="subcellular location">
    <subcellularLocation>
        <location evidence="11">Cell membrane</location>
        <topology evidence="11">Multi-pass membrane protein</topology>
    </subcellularLocation>
    <subcellularLocation>
        <location evidence="2">Cell membrane</location>
        <topology evidence="2">Peripheral membrane protein</topology>
    </subcellularLocation>
    <subcellularLocation>
        <location evidence="1">Membrane</location>
        <topology evidence="1">Multi-pass membrane protein</topology>
    </subcellularLocation>
</comment>
<dbReference type="SMART" id="SM00382">
    <property type="entry name" value="AAA"/>
    <property type="match status" value="1"/>
</dbReference>
<dbReference type="SUPFAM" id="SSF52540">
    <property type="entry name" value="P-loop containing nucleoside triphosphate hydrolases"/>
    <property type="match status" value="1"/>
</dbReference>
<keyword evidence="4 11" id="KW-0813">Transport</keyword>
<evidence type="ECO:0000256" key="9">
    <source>
        <dbReference type="ARBA" id="ARBA00022989"/>
    </source>
</evidence>
<evidence type="ECO:0000256" key="5">
    <source>
        <dbReference type="ARBA" id="ARBA00022475"/>
    </source>
</evidence>
<dbReference type="PROSITE" id="PS50893">
    <property type="entry name" value="ABC_TRANSPORTER_2"/>
    <property type="match status" value="1"/>
</dbReference>
<dbReference type="InterPro" id="IPR013563">
    <property type="entry name" value="Oligopep_ABC_C"/>
</dbReference>
<dbReference type="GO" id="GO:0016887">
    <property type="term" value="F:ATP hydrolysis activity"/>
    <property type="evidence" value="ECO:0007669"/>
    <property type="project" value="InterPro"/>
</dbReference>
<comment type="similarity">
    <text evidence="11">Belongs to the binding-protein-dependent transport system permease family.</text>
</comment>
<feature type="transmembrane region" description="Helical" evidence="11">
    <location>
        <begin position="126"/>
        <end position="150"/>
    </location>
</feature>
<dbReference type="Gene3D" id="1.10.3720.10">
    <property type="entry name" value="MetI-like"/>
    <property type="match status" value="1"/>
</dbReference>
<dbReference type="PANTHER" id="PTHR43297">
    <property type="entry name" value="OLIGOPEPTIDE TRANSPORT ATP-BINDING PROTEIN APPD"/>
    <property type="match status" value="1"/>
</dbReference>
<dbReference type="GO" id="GO:0005886">
    <property type="term" value="C:plasma membrane"/>
    <property type="evidence" value="ECO:0007669"/>
    <property type="project" value="UniProtKB-SubCell"/>
</dbReference>
<keyword evidence="8 15" id="KW-0067">ATP-binding</keyword>
<dbReference type="EMBL" id="JAAKZY010000006">
    <property type="protein sequence ID" value="NGO06684.1"/>
    <property type="molecule type" value="Genomic_DNA"/>
</dbReference>
<protein>
    <submittedName>
        <fullName evidence="15">Dipeptide/oligopeptide/nickel ABC transporter permease/ATP-binding protein</fullName>
    </submittedName>
</protein>
<dbReference type="FunFam" id="3.40.50.300:FF:000016">
    <property type="entry name" value="Oligopeptide ABC transporter ATP-binding component"/>
    <property type="match status" value="1"/>
</dbReference>
<dbReference type="Pfam" id="PF00528">
    <property type="entry name" value="BPD_transp_1"/>
    <property type="match status" value="1"/>
</dbReference>
<dbReference type="Gene3D" id="3.40.50.300">
    <property type="entry name" value="P-loop containing nucleotide triphosphate hydrolases"/>
    <property type="match status" value="1"/>
</dbReference>
<gene>
    <name evidence="15" type="ORF">G5C60_03125</name>
</gene>
<evidence type="ECO:0000313" key="16">
    <source>
        <dbReference type="Proteomes" id="UP000472335"/>
    </source>
</evidence>
<feature type="transmembrane region" description="Helical" evidence="11">
    <location>
        <begin position="260"/>
        <end position="282"/>
    </location>
</feature>
<evidence type="ECO:0000259" key="14">
    <source>
        <dbReference type="PROSITE" id="PS50928"/>
    </source>
</evidence>
<name>A0A6G4UYK7_9ACTN</name>
<evidence type="ECO:0000256" key="3">
    <source>
        <dbReference type="ARBA" id="ARBA00005417"/>
    </source>
</evidence>
<feature type="transmembrane region" description="Helical" evidence="11">
    <location>
        <begin position="95"/>
        <end position="119"/>
    </location>
</feature>
<dbReference type="AlphaFoldDB" id="A0A6G4UYK7"/>
<dbReference type="InterPro" id="IPR017871">
    <property type="entry name" value="ABC_transporter-like_CS"/>
</dbReference>
<evidence type="ECO:0000256" key="6">
    <source>
        <dbReference type="ARBA" id="ARBA00022692"/>
    </source>
</evidence>
<evidence type="ECO:0000259" key="13">
    <source>
        <dbReference type="PROSITE" id="PS50893"/>
    </source>
</evidence>
<feature type="domain" description="ABC transporter" evidence="13">
    <location>
        <begin position="327"/>
        <end position="575"/>
    </location>
</feature>
<dbReference type="Proteomes" id="UP000472335">
    <property type="component" value="Unassembled WGS sequence"/>
</dbReference>
<keyword evidence="9 11" id="KW-1133">Transmembrane helix</keyword>
<accession>A0A6G4UYK7</accession>
<dbReference type="CDD" id="cd06261">
    <property type="entry name" value="TM_PBP2"/>
    <property type="match status" value="1"/>
</dbReference>
<evidence type="ECO:0000256" key="4">
    <source>
        <dbReference type="ARBA" id="ARBA00022448"/>
    </source>
</evidence>
<dbReference type="InterPro" id="IPR003439">
    <property type="entry name" value="ABC_transporter-like_ATP-bd"/>
</dbReference>
<dbReference type="PROSITE" id="PS50928">
    <property type="entry name" value="ABC_TM1"/>
    <property type="match status" value="1"/>
</dbReference>
<dbReference type="CDD" id="cd03257">
    <property type="entry name" value="ABC_NikE_OppD_transporters"/>
    <property type="match status" value="1"/>
</dbReference>
<evidence type="ECO:0000256" key="7">
    <source>
        <dbReference type="ARBA" id="ARBA00022741"/>
    </source>
</evidence>
<dbReference type="SUPFAM" id="SSF161098">
    <property type="entry name" value="MetI-like"/>
    <property type="match status" value="1"/>
</dbReference>
<comment type="caution">
    <text evidence="15">The sequence shown here is derived from an EMBL/GenBank/DDBJ whole genome shotgun (WGS) entry which is preliminary data.</text>
</comment>
<reference evidence="15 16" key="1">
    <citation type="submission" date="2020-02" db="EMBL/GenBank/DDBJ databases">
        <title>Whole-genome analyses of novel actinobacteria.</title>
        <authorList>
            <person name="Sahin N."/>
            <person name="Gencbay T."/>
        </authorList>
    </citation>
    <scope>NUCLEOTIDE SEQUENCE [LARGE SCALE GENOMIC DNA]</scope>
    <source>
        <strain evidence="15 16">HC44</strain>
    </source>
</reference>
<feature type="region of interest" description="Disordered" evidence="12">
    <location>
        <begin position="291"/>
        <end position="322"/>
    </location>
</feature>
<dbReference type="InterPro" id="IPR027417">
    <property type="entry name" value="P-loop_NTPase"/>
</dbReference>
<dbReference type="PANTHER" id="PTHR43297:SF2">
    <property type="entry name" value="DIPEPTIDE TRANSPORT ATP-BINDING PROTEIN DPPD"/>
    <property type="match status" value="1"/>
</dbReference>
<keyword evidence="6 11" id="KW-0812">Transmembrane</keyword>
<keyword evidence="16" id="KW-1185">Reference proteome</keyword>
<evidence type="ECO:0000256" key="2">
    <source>
        <dbReference type="ARBA" id="ARBA00004202"/>
    </source>
</evidence>
<dbReference type="InterPro" id="IPR025966">
    <property type="entry name" value="OppC_N"/>
</dbReference>
<keyword evidence="7" id="KW-0547">Nucleotide-binding</keyword>
<evidence type="ECO:0000313" key="15">
    <source>
        <dbReference type="EMBL" id="NGO06684.1"/>
    </source>
</evidence>
<dbReference type="InterPro" id="IPR035906">
    <property type="entry name" value="MetI-like_sf"/>
</dbReference>
<evidence type="ECO:0000256" key="10">
    <source>
        <dbReference type="ARBA" id="ARBA00023136"/>
    </source>
</evidence>
<evidence type="ECO:0000256" key="11">
    <source>
        <dbReference type="RuleBase" id="RU363032"/>
    </source>
</evidence>
<dbReference type="GO" id="GO:0015833">
    <property type="term" value="P:peptide transport"/>
    <property type="evidence" value="ECO:0007669"/>
    <property type="project" value="InterPro"/>
</dbReference>
<feature type="transmembrane region" description="Helical" evidence="11">
    <location>
        <begin position="156"/>
        <end position="173"/>
    </location>
</feature>
<feature type="compositionally biased region" description="Acidic residues" evidence="12">
    <location>
        <begin position="310"/>
        <end position="322"/>
    </location>
</feature>
<dbReference type="Pfam" id="PF00005">
    <property type="entry name" value="ABC_tran"/>
    <property type="match status" value="1"/>
</dbReference>
<dbReference type="GO" id="GO:0055085">
    <property type="term" value="P:transmembrane transport"/>
    <property type="evidence" value="ECO:0007669"/>
    <property type="project" value="InterPro"/>
</dbReference>
<keyword evidence="5" id="KW-1003">Cell membrane</keyword>
<sequence>MPDKPATATDTAGPLPRRSNLLRRLLRNPVAVGCLVVLALVVLASVCAPLLTSNSPTRSSLNDAFAPPGGSHPLGADSVGRDILAQLLHGGRVSLLGGFIAVAVALLIGVPAGLLSGYYRGRLDAVLSWLANLVMAAPAIMVLLVAIAAIGPNANAAMAVLGVILAPGVFRLVRASVTSVREELYVDAARVSGLSDLRIVRRHILPVVQAPTIIQSAQMFGVAVVIQAGIEFLGLGSPSQASWGAMLNDAFANLYTRPTLLLAPGIAIVITVASLGLLANALRDALLESGSAAPARRTKTPRVTVPTDEPTSEEADASEGGDDLLTVRNLRVTYPGPAGESTVVDGVSLSVRRGEVVGLVGESGSGKSQTAFSVLGLLPPEARREADRISFDGQDLRRLGRKGMNSLRGSRIAYVPQEPMSNLDPSFRIGTQLADPMRLHLKISAGEARKRALALLERVGIAEPERVYDSYPHQISGGMAQRVLIAGAVSCDPDLLIADEPTTALDVTVQAEVLDLLRELQQERRMGLVLVTHNFGVVADICDRVVVMQTGRVVESAPVRELFADPQHPYTRMLLASTLEDAPLRTPLPDVPSAPATLEEKV</sequence>
<dbReference type="PROSITE" id="PS00211">
    <property type="entry name" value="ABC_TRANSPORTER_1"/>
    <property type="match status" value="1"/>
</dbReference>
<evidence type="ECO:0000256" key="8">
    <source>
        <dbReference type="ARBA" id="ARBA00022840"/>
    </source>
</evidence>
<dbReference type="Pfam" id="PF08352">
    <property type="entry name" value="oligo_HPY"/>
    <property type="match status" value="1"/>
</dbReference>
<evidence type="ECO:0000256" key="12">
    <source>
        <dbReference type="SAM" id="MobiDB-lite"/>
    </source>
</evidence>
<dbReference type="GO" id="GO:0005524">
    <property type="term" value="F:ATP binding"/>
    <property type="evidence" value="ECO:0007669"/>
    <property type="project" value="UniProtKB-KW"/>
</dbReference>